<dbReference type="InterPro" id="IPR011701">
    <property type="entry name" value="MFS"/>
</dbReference>
<dbReference type="EMBL" id="VJMH01000110">
    <property type="protein sequence ID" value="KAF0718902.1"/>
    <property type="molecule type" value="Genomic_DNA"/>
</dbReference>
<feature type="domain" description="Major facilitator superfamily (MFS) profile" evidence="3">
    <location>
        <begin position="1"/>
        <end position="453"/>
    </location>
</feature>
<proteinExistence type="predicted"/>
<keyword evidence="2" id="KW-0812">Transmembrane</keyword>
<feature type="transmembrane region" description="Helical" evidence="2">
    <location>
        <begin position="313"/>
        <end position="330"/>
    </location>
</feature>
<feature type="transmembrane region" description="Helical" evidence="2">
    <location>
        <begin position="277"/>
        <end position="301"/>
    </location>
</feature>
<feature type="transmembrane region" description="Helical" evidence="2">
    <location>
        <begin position="176"/>
        <end position="199"/>
    </location>
</feature>
<evidence type="ECO:0000259" key="3">
    <source>
        <dbReference type="PROSITE" id="PS50850"/>
    </source>
</evidence>
<dbReference type="SUPFAM" id="SSF103473">
    <property type="entry name" value="MFS general substrate transporter"/>
    <property type="match status" value="1"/>
</dbReference>
<dbReference type="PROSITE" id="PS51257">
    <property type="entry name" value="PROKAR_LIPOPROTEIN"/>
    <property type="match status" value="1"/>
</dbReference>
<keyword evidence="6" id="KW-1185">Reference proteome</keyword>
<evidence type="ECO:0000313" key="4">
    <source>
        <dbReference type="EMBL" id="KAF0718902.1"/>
    </source>
</evidence>
<name>A0A485KA82_9STRA</name>
<comment type="subcellular location">
    <subcellularLocation>
        <location evidence="1">Membrane</location>
        <topology evidence="1">Multi-pass membrane protein</topology>
    </subcellularLocation>
</comment>
<dbReference type="Pfam" id="PF07690">
    <property type="entry name" value="MFS_1"/>
    <property type="match status" value="2"/>
</dbReference>
<dbReference type="OrthoDB" id="541403at2759"/>
<dbReference type="GO" id="GO:0016020">
    <property type="term" value="C:membrane"/>
    <property type="evidence" value="ECO:0007669"/>
    <property type="project" value="UniProtKB-SubCell"/>
</dbReference>
<feature type="transmembrane region" description="Helical" evidence="2">
    <location>
        <begin position="342"/>
        <end position="362"/>
    </location>
</feature>
<protein>
    <submittedName>
        <fullName evidence="5">Aste57867_1402 protein</fullName>
    </submittedName>
</protein>
<keyword evidence="2" id="KW-0472">Membrane</keyword>
<feature type="transmembrane region" description="Helical" evidence="2">
    <location>
        <begin position="82"/>
        <end position="103"/>
    </location>
</feature>
<evidence type="ECO:0000313" key="6">
    <source>
        <dbReference type="Proteomes" id="UP000332933"/>
    </source>
</evidence>
<feature type="transmembrane region" description="Helical" evidence="2">
    <location>
        <begin position="150"/>
        <end position="170"/>
    </location>
</feature>
<keyword evidence="2" id="KW-1133">Transmembrane helix</keyword>
<organism evidence="5 6">
    <name type="scientific">Aphanomyces stellatus</name>
    <dbReference type="NCBI Taxonomy" id="120398"/>
    <lineage>
        <taxon>Eukaryota</taxon>
        <taxon>Sar</taxon>
        <taxon>Stramenopiles</taxon>
        <taxon>Oomycota</taxon>
        <taxon>Saprolegniomycetes</taxon>
        <taxon>Saprolegniales</taxon>
        <taxon>Verrucalvaceae</taxon>
        <taxon>Aphanomyces</taxon>
    </lineage>
</organism>
<reference evidence="5 6" key="1">
    <citation type="submission" date="2019-03" db="EMBL/GenBank/DDBJ databases">
        <authorList>
            <person name="Gaulin E."/>
            <person name="Dumas B."/>
        </authorList>
    </citation>
    <scope>NUCLEOTIDE SEQUENCE [LARGE SCALE GENOMIC DNA]</scope>
    <source>
        <strain evidence="5">CBS 568.67</strain>
    </source>
</reference>
<dbReference type="AlphaFoldDB" id="A0A485KA82"/>
<dbReference type="PROSITE" id="PS50850">
    <property type="entry name" value="MFS"/>
    <property type="match status" value="1"/>
</dbReference>
<dbReference type="PANTHER" id="PTHR23525:SF1">
    <property type="entry name" value="NODULIN-LIKE DOMAIN-CONTAINING PROTEIN"/>
    <property type="match status" value="1"/>
</dbReference>
<accession>A0A485KA82</accession>
<evidence type="ECO:0000313" key="5">
    <source>
        <dbReference type="EMBL" id="VFT78619.1"/>
    </source>
</evidence>
<dbReference type="Gene3D" id="1.20.1250.20">
    <property type="entry name" value="MFS general substrate transporter like domains"/>
    <property type="match status" value="2"/>
</dbReference>
<evidence type="ECO:0000256" key="2">
    <source>
        <dbReference type="SAM" id="Phobius"/>
    </source>
</evidence>
<reference evidence="4" key="2">
    <citation type="submission" date="2019-06" db="EMBL/GenBank/DDBJ databases">
        <title>Genomics analysis of Aphanomyces spp. identifies a new class of oomycete effector associated with host adaptation.</title>
        <authorList>
            <person name="Gaulin E."/>
        </authorList>
    </citation>
    <scope>NUCLEOTIDE SEQUENCE</scope>
    <source>
        <strain evidence="4">CBS 578.67</strain>
    </source>
</reference>
<feature type="transmembrane region" description="Helical" evidence="2">
    <location>
        <begin position="426"/>
        <end position="452"/>
    </location>
</feature>
<evidence type="ECO:0000256" key="1">
    <source>
        <dbReference type="ARBA" id="ARBA00004141"/>
    </source>
</evidence>
<dbReference type="PANTHER" id="PTHR23525">
    <property type="entry name" value="TRANSPORTER, PUTATIVE-RELATED"/>
    <property type="match status" value="1"/>
</dbReference>
<feature type="transmembrane region" description="Helical" evidence="2">
    <location>
        <begin position="109"/>
        <end position="130"/>
    </location>
</feature>
<dbReference type="EMBL" id="CAADRA010000110">
    <property type="protein sequence ID" value="VFT78619.1"/>
    <property type="molecule type" value="Genomic_DNA"/>
</dbReference>
<dbReference type="GO" id="GO:0022857">
    <property type="term" value="F:transmembrane transporter activity"/>
    <property type="evidence" value="ECO:0007669"/>
    <property type="project" value="InterPro"/>
</dbReference>
<dbReference type="InterPro" id="IPR036259">
    <property type="entry name" value="MFS_trans_sf"/>
</dbReference>
<dbReference type="InterPro" id="IPR020846">
    <property type="entry name" value="MFS_dom"/>
</dbReference>
<sequence length="468" mass="51528">MLSKVWTYVSHAEHNVKLAYLFTFTFCACRSIVFEQVLSGYVFVLTKSNTPVGIVKGVQGIVQMLAAIPGGWASDHFRRDTVLKVSSVLGICGAIFSIIAFSIGHLMLIYVAFAVWGLFFALQGPALEALFADSIPHGERSFPITIKSMLLNTAYVIGPSISLLFFVIYGDTWNVGGLQAVLIIGIVVGVPGLVILCFFNDDVAYENYTTQTARRSLSHVAEDGVLEYNAEAGESTTTPRNVNSEATTLLREDAPARTSTISHANTFLCFGPRHVPYLLFLADFVLCNGAGMTVSFFPVFFQHEYGLTPSQVNFLYVAQPLLIVVLTFFTQRVSITFGTIETVVVTRVFATLCLGAMAYATLLPLEIALFLLRSGSMRCSEPLRTSILMDYVPQHLRGRWNSLEGLTQFTYSGSAVVGGFLIEQHGYRYCFFITAVLYAVGVAIECLLVPIIRNHNTSQRKLMVVRLS</sequence>
<dbReference type="Proteomes" id="UP000332933">
    <property type="component" value="Unassembled WGS sequence"/>
</dbReference>
<gene>
    <name evidence="5" type="primary">Aste57867_1402</name>
    <name evidence="4" type="ORF">As57867_001401</name>
    <name evidence="5" type="ORF">ASTE57867_1402</name>
</gene>